<feature type="compositionally biased region" description="Basic and acidic residues" evidence="1">
    <location>
        <begin position="284"/>
        <end position="300"/>
    </location>
</feature>
<name>A0A6G1GTS4_9PEZI</name>
<evidence type="ECO:0000313" key="3">
    <source>
        <dbReference type="Proteomes" id="UP000800041"/>
    </source>
</evidence>
<dbReference type="AlphaFoldDB" id="A0A6G1GTS4"/>
<keyword evidence="3" id="KW-1185">Reference proteome</keyword>
<evidence type="ECO:0000313" key="2">
    <source>
        <dbReference type="EMBL" id="KAF1984204.1"/>
    </source>
</evidence>
<organism evidence="2 3">
    <name type="scientific">Aulographum hederae CBS 113979</name>
    <dbReference type="NCBI Taxonomy" id="1176131"/>
    <lineage>
        <taxon>Eukaryota</taxon>
        <taxon>Fungi</taxon>
        <taxon>Dikarya</taxon>
        <taxon>Ascomycota</taxon>
        <taxon>Pezizomycotina</taxon>
        <taxon>Dothideomycetes</taxon>
        <taxon>Pleosporomycetidae</taxon>
        <taxon>Aulographales</taxon>
        <taxon>Aulographaceae</taxon>
    </lineage>
</organism>
<feature type="region of interest" description="Disordered" evidence="1">
    <location>
        <begin position="253"/>
        <end position="316"/>
    </location>
</feature>
<gene>
    <name evidence="2" type="ORF">K402DRAFT_406180</name>
</gene>
<dbReference type="EMBL" id="ML977169">
    <property type="protein sequence ID" value="KAF1984204.1"/>
    <property type="molecule type" value="Genomic_DNA"/>
</dbReference>
<reference evidence="2" key="1">
    <citation type="journal article" date="2020" name="Stud. Mycol.">
        <title>101 Dothideomycetes genomes: a test case for predicting lifestyles and emergence of pathogens.</title>
        <authorList>
            <person name="Haridas S."/>
            <person name="Albert R."/>
            <person name="Binder M."/>
            <person name="Bloem J."/>
            <person name="Labutti K."/>
            <person name="Salamov A."/>
            <person name="Andreopoulos B."/>
            <person name="Baker S."/>
            <person name="Barry K."/>
            <person name="Bills G."/>
            <person name="Bluhm B."/>
            <person name="Cannon C."/>
            <person name="Castanera R."/>
            <person name="Culley D."/>
            <person name="Daum C."/>
            <person name="Ezra D."/>
            <person name="Gonzalez J."/>
            <person name="Henrissat B."/>
            <person name="Kuo A."/>
            <person name="Liang C."/>
            <person name="Lipzen A."/>
            <person name="Lutzoni F."/>
            <person name="Magnuson J."/>
            <person name="Mondo S."/>
            <person name="Nolan M."/>
            <person name="Ohm R."/>
            <person name="Pangilinan J."/>
            <person name="Park H.-J."/>
            <person name="Ramirez L."/>
            <person name="Alfaro M."/>
            <person name="Sun H."/>
            <person name="Tritt A."/>
            <person name="Yoshinaga Y."/>
            <person name="Zwiers L.-H."/>
            <person name="Turgeon B."/>
            <person name="Goodwin S."/>
            <person name="Spatafora J."/>
            <person name="Crous P."/>
            <person name="Grigoriev I."/>
        </authorList>
    </citation>
    <scope>NUCLEOTIDE SEQUENCE</scope>
    <source>
        <strain evidence="2">CBS 113979</strain>
    </source>
</reference>
<sequence>MGRRRKSGGGDWGLGSRLASTRRGLKGHKAGYEEVREAGGKGLESVEETRELVDAAGKAWYVAWATLASSTKSTACGAGERTLMPRQDPPGLQSAAAELRRSSGAVDVMAAAGRRPRGEEQDRSLNWTGQDEVVCRGRIRGRGLLGTGESRRYWLGPVWSQWSGDECQPALNGYDCSPVSKFPRRMASSDAGDSGDIGDASACRSRIREDILGAHDRAVMIFQDERGLREGSQQLKLQTRHRLWETATAMTPERTWSQHGHAAKGRLQQTKAGEAHQACSEAPPKPRELPQGRHLGEERGQGGQSGRRQMARGRPQRLSVRIPYAWRVRYHRYEENERQFLALSAGMLRACRSGGKEALVQGFIPSPPGPLPACSGTASPRPEGRCERAATTLEV</sequence>
<dbReference type="Proteomes" id="UP000800041">
    <property type="component" value="Unassembled WGS sequence"/>
</dbReference>
<evidence type="ECO:0000256" key="1">
    <source>
        <dbReference type="SAM" id="MobiDB-lite"/>
    </source>
</evidence>
<protein>
    <submittedName>
        <fullName evidence="2">Uncharacterized protein</fullName>
    </submittedName>
</protein>
<accession>A0A6G1GTS4</accession>
<proteinExistence type="predicted"/>
<feature type="region of interest" description="Disordered" evidence="1">
    <location>
        <begin position="1"/>
        <end position="32"/>
    </location>
</feature>